<dbReference type="VEuPathDB" id="FungiDB:I7I52_08296"/>
<organism evidence="1 2">
    <name type="scientific">Ajellomyces capsulatus</name>
    <name type="common">Darling's disease fungus</name>
    <name type="synonym">Histoplasma capsulatum</name>
    <dbReference type="NCBI Taxonomy" id="5037"/>
    <lineage>
        <taxon>Eukaryota</taxon>
        <taxon>Fungi</taxon>
        <taxon>Dikarya</taxon>
        <taxon>Ascomycota</taxon>
        <taxon>Pezizomycotina</taxon>
        <taxon>Eurotiomycetes</taxon>
        <taxon>Eurotiomycetidae</taxon>
        <taxon>Onygenales</taxon>
        <taxon>Ajellomycetaceae</taxon>
        <taxon>Histoplasma</taxon>
    </lineage>
</organism>
<accession>A0A8H7YGK2</accession>
<name>A0A8H7YGK2_AJECA</name>
<dbReference type="OrthoDB" id="10400491at2759"/>
<evidence type="ECO:0000313" key="1">
    <source>
        <dbReference type="EMBL" id="KAG5291082.1"/>
    </source>
</evidence>
<comment type="caution">
    <text evidence="1">The sequence shown here is derived from an EMBL/GenBank/DDBJ whole genome shotgun (WGS) entry which is preliminary data.</text>
</comment>
<dbReference type="EMBL" id="JAEVHI010000005">
    <property type="protein sequence ID" value="KAG5291082.1"/>
    <property type="molecule type" value="Genomic_DNA"/>
</dbReference>
<protein>
    <submittedName>
        <fullName evidence="1">Uncharacterized protein</fullName>
    </submittedName>
</protein>
<dbReference type="AlphaFoldDB" id="A0A8H7YGK2"/>
<gene>
    <name evidence="1" type="ORF">I7I52_08296</name>
</gene>
<dbReference type="Proteomes" id="UP000670092">
    <property type="component" value="Unassembled WGS sequence"/>
</dbReference>
<proteinExistence type="predicted"/>
<reference evidence="1 2" key="1">
    <citation type="submission" date="2021-01" db="EMBL/GenBank/DDBJ databases">
        <title>Chromosome-level genome assembly of a human fungal pathogen reveals clustering of transcriptionally co-regulated genes.</title>
        <authorList>
            <person name="Voorhies M."/>
            <person name="Cohen S."/>
            <person name="Shea T.P."/>
            <person name="Petrus S."/>
            <person name="Munoz J.F."/>
            <person name="Poplawski S."/>
            <person name="Goldman W.E."/>
            <person name="Michael T."/>
            <person name="Cuomo C.A."/>
            <person name="Sil A."/>
            <person name="Beyhan S."/>
        </authorList>
    </citation>
    <scope>NUCLEOTIDE SEQUENCE [LARGE SCALE GENOMIC DNA]</scope>
    <source>
        <strain evidence="1 2">G184AR</strain>
    </source>
</reference>
<evidence type="ECO:0000313" key="2">
    <source>
        <dbReference type="Proteomes" id="UP000670092"/>
    </source>
</evidence>
<sequence length="99" mass="11561">MVPSRKVRRETRKLQLLSSELTKPNLIKIFATLAEVGSWYPSPTLLALHIEMGRMGRYFSWSSSHRAVTEPLRAPHLLRKIPWKHRAENPSSRLLPFMR</sequence>